<dbReference type="AlphaFoldDB" id="A0A841H783"/>
<reference evidence="7 8" key="1">
    <citation type="submission" date="2020-08" db="EMBL/GenBank/DDBJ databases">
        <title>Genomic Encyclopedia of Type Strains, Phase IV (KMG-IV): sequencing the most valuable type-strain genomes for metagenomic binning, comparative biology and taxonomic classification.</title>
        <authorList>
            <person name="Goeker M."/>
        </authorList>
    </citation>
    <scope>NUCLEOTIDE SEQUENCE [LARGE SCALE GENOMIC DNA]</scope>
    <source>
        <strain evidence="7 8">DSM 29007</strain>
    </source>
</reference>
<evidence type="ECO:0000256" key="1">
    <source>
        <dbReference type="ARBA" id="ARBA00001096"/>
    </source>
</evidence>
<dbReference type="Gene3D" id="2.70.98.10">
    <property type="match status" value="1"/>
</dbReference>
<feature type="active site" evidence="5">
    <location>
        <position position="162"/>
    </location>
</feature>
<dbReference type="RefSeq" id="WP_170035207.1">
    <property type="nucleotide sequence ID" value="NZ_JABDTL010000001.1"/>
</dbReference>
<proteinExistence type="inferred from homology"/>
<dbReference type="PANTHER" id="PTHR11122:SF13">
    <property type="entry name" value="GLUCOSE-6-PHOSPHATE 1-EPIMERASE"/>
    <property type="match status" value="1"/>
</dbReference>
<evidence type="ECO:0000256" key="3">
    <source>
        <dbReference type="ARBA" id="ARBA00023235"/>
    </source>
</evidence>
<dbReference type="GO" id="GO:0047938">
    <property type="term" value="F:glucose-6-phosphate 1-epimerase activity"/>
    <property type="evidence" value="ECO:0007669"/>
    <property type="project" value="UniProtKB-UniRule"/>
</dbReference>
<dbReference type="PIRSF" id="PIRSF016020">
    <property type="entry name" value="PHexose_mutarotase"/>
    <property type="match status" value="1"/>
</dbReference>
<feature type="active site" evidence="5">
    <location>
        <position position="263"/>
    </location>
</feature>
<sequence length="288" mass="30908">MTEREAQSSKPSPGSAGHESARERIVLQAADGARAEVYLHGAHVTSWTPAGADRDALFLSANADFGDGKAIRGGIPVIFPQFAAEGPLPKHGFARDRAWRLVAGERPDQALFELADTPETRAIWNHAFRAELRVTVSGAALEVALTVQNTGDTPFSFTAALHTYLRVDDIARTVLRGLRGTRIRDKVAGGDRVEEADELRIAGEVDRVYLDAPPSLEMVDGERRMTIQSNGFPDTVVWNPGAALAARLADLEPGGERRMLCVEAAAVGTPVHLEPGARWTGSQTLTAG</sequence>
<keyword evidence="8" id="KW-1185">Reference proteome</keyword>
<dbReference type="InterPro" id="IPR025532">
    <property type="entry name" value="G6P_1-epimerase"/>
</dbReference>
<dbReference type="GO" id="GO:0005737">
    <property type="term" value="C:cytoplasm"/>
    <property type="evidence" value="ECO:0007669"/>
    <property type="project" value="TreeGrafter"/>
</dbReference>
<dbReference type="EMBL" id="JACHIA010000029">
    <property type="protein sequence ID" value="MBB6073803.1"/>
    <property type="molecule type" value="Genomic_DNA"/>
</dbReference>
<dbReference type="CDD" id="cd09020">
    <property type="entry name" value="D-hex-6-P-epi_like"/>
    <property type="match status" value="1"/>
</dbReference>
<dbReference type="Pfam" id="PF01263">
    <property type="entry name" value="Aldose_epim"/>
    <property type="match status" value="1"/>
</dbReference>
<dbReference type="InterPro" id="IPR011013">
    <property type="entry name" value="Gal_mutarotase_sf_dom"/>
</dbReference>
<protein>
    <recommendedName>
        <fullName evidence="4">Putative glucose-6-phosphate 1-epimerase</fullName>
        <ecNumber evidence="4">5.1.3.15</ecNumber>
    </recommendedName>
</protein>
<dbReference type="SUPFAM" id="SSF74650">
    <property type="entry name" value="Galactose mutarotase-like"/>
    <property type="match status" value="1"/>
</dbReference>
<evidence type="ECO:0000256" key="6">
    <source>
        <dbReference type="SAM" id="MobiDB-lite"/>
    </source>
</evidence>
<dbReference type="Proteomes" id="UP000582837">
    <property type="component" value="Unassembled WGS sequence"/>
</dbReference>
<dbReference type="PANTHER" id="PTHR11122">
    <property type="entry name" value="APOSPORY-ASSOCIATED PROTEIN C-RELATED"/>
    <property type="match status" value="1"/>
</dbReference>
<feature type="region of interest" description="Disordered" evidence="6">
    <location>
        <begin position="1"/>
        <end position="21"/>
    </location>
</feature>
<comment type="caution">
    <text evidence="7">The sequence shown here is derived from an EMBL/GenBank/DDBJ whole genome shotgun (WGS) entry which is preliminary data.</text>
</comment>
<dbReference type="InterPro" id="IPR008183">
    <property type="entry name" value="Aldose_1/G6P_1-epimerase"/>
</dbReference>
<keyword evidence="3 4" id="KW-0413">Isomerase</keyword>
<gene>
    <name evidence="7" type="ORF">HNQ61_005481</name>
</gene>
<organism evidence="7 8">
    <name type="scientific">Longimicrobium terrae</name>
    <dbReference type="NCBI Taxonomy" id="1639882"/>
    <lineage>
        <taxon>Bacteria</taxon>
        <taxon>Pseudomonadati</taxon>
        <taxon>Gemmatimonadota</taxon>
        <taxon>Longimicrobiia</taxon>
        <taxon>Longimicrobiales</taxon>
        <taxon>Longimicrobiaceae</taxon>
        <taxon>Longimicrobium</taxon>
    </lineage>
</organism>
<evidence type="ECO:0000313" key="8">
    <source>
        <dbReference type="Proteomes" id="UP000582837"/>
    </source>
</evidence>
<dbReference type="InterPro" id="IPR014718">
    <property type="entry name" value="GH-type_carb-bd"/>
</dbReference>
<comment type="similarity">
    <text evidence="2 4">Belongs to the glucose-6-phosphate 1-epimerase family.</text>
</comment>
<dbReference type="GO" id="GO:0005975">
    <property type="term" value="P:carbohydrate metabolic process"/>
    <property type="evidence" value="ECO:0007669"/>
    <property type="project" value="InterPro"/>
</dbReference>
<evidence type="ECO:0000256" key="5">
    <source>
        <dbReference type="PIRSR" id="PIRSR016020-1"/>
    </source>
</evidence>
<evidence type="ECO:0000256" key="4">
    <source>
        <dbReference type="PIRNR" id="PIRNR016020"/>
    </source>
</evidence>
<dbReference type="GO" id="GO:0030246">
    <property type="term" value="F:carbohydrate binding"/>
    <property type="evidence" value="ECO:0007669"/>
    <property type="project" value="UniProtKB-UniRule"/>
</dbReference>
<name>A0A841H783_9BACT</name>
<comment type="catalytic activity">
    <reaction evidence="1">
        <text>alpha-D-glucose 6-phosphate = beta-D-glucose 6-phosphate</text>
        <dbReference type="Rhea" id="RHEA:16249"/>
        <dbReference type="ChEBI" id="CHEBI:58225"/>
        <dbReference type="ChEBI" id="CHEBI:58247"/>
        <dbReference type="EC" id="5.1.3.15"/>
    </reaction>
</comment>
<accession>A0A841H783</accession>
<evidence type="ECO:0000256" key="2">
    <source>
        <dbReference type="ARBA" id="ARBA00005866"/>
    </source>
</evidence>
<evidence type="ECO:0000313" key="7">
    <source>
        <dbReference type="EMBL" id="MBB6073803.1"/>
    </source>
</evidence>
<dbReference type="EC" id="5.1.3.15" evidence="4"/>